<accession>A0A080ZNM6</accession>
<name>A0A080ZNM6_PHYNI</name>
<dbReference type="Proteomes" id="UP000028582">
    <property type="component" value="Unassembled WGS sequence"/>
</dbReference>
<reference evidence="2 3" key="1">
    <citation type="submission" date="2013-11" db="EMBL/GenBank/DDBJ databases">
        <title>The Genome Sequence of Phytophthora parasitica P1976.</title>
        <authorList>
            <consortium name="The Broad Institute Genomics Platform"/>
            <person name="Russ C."/>
            <person name="Tyler B."/>
            <person name="Panabieres F."/>
            <person name="Shan W."/>
            <person name="Tripathy S."/>
            <person name="Grunwald N."/>
            <person name="Machado M."/>
            <person name="Johnson C.S."/>
            <person name="Walker B."/>
            <person name="Young S."/>
            <person name="Zeng Q."/>
            <person name="Gargeya S."/>
            <person name="Fitzgerald M."/>
            <person name="Haas B."/>
            <person name="Abouelleil A."/>
            <person name="Allen A.W."/>
            <person name="Alvarado L."/>
            <person name="Arachchi H.M."/>
            <person name="Berlin A.M."/>
            <person name="Chapman S.B."/>
            <person name="Gainer-Dewar J."/>
            <person name="Goldberg J."/>
            <person name="Griggs A."/>
            <person name="Gujja S."/>
            <person name="Hansen M."/>
            <person name="Howarth C."/>
            <person name="Imamovic A."/>
            <person name="Ireland A."/>
            <person name="Larimer J."/>
            <person name="McCowan C."/>
            <person name="Murphy C."/>
            <person name="Pearson M."/>
            <person name="Poon T.W."/>
            <person name="Priest M."/>
            <person name="Roberts A."/>
            <person name="Saif S."/>
            <person name="Shea T."/>
            <person name="Sisk P."/>
            <person name="Sykes S."/>
            <person name="Wortman J."/>
            <person name="Nusbaum C."/>
            <person name="Birren B."/>
        </authorList>
    </citation>
    <scope>NUCLEOTIDE SEQUENCE [LARGE SCALE GENOMIC DNA]</scope>
    <source>
        <strain evidence="2 3">P1976</strain>
    </source>
</reference>
<evidence type="ECO:0000256" key="1">
    <source>
        <dbReference type="SAM" id="SignalP"/>
    </source>
</evidence>
<evidence type="ECO:0008006" key="4">
    <source>
        <dbReference type="Google" id="ProtNLM"/>
    </source>
</evidence>
<proteinExistence type="predicted"/>
<gene>
    <name evidence="2" type="ORF">F444_14912</name>
</gene>
<comment type="caution">
    <text evidence="2">The sequence shown here is derived from an EMBL/GenBank/DDBJ whole genome shotgun (WGS) entry which is preliminary data.</text>
</comment>
<organism evidence="2 3">
    <name type="scientific">Phytophthora nicotianae P1976</name>
    <dbReference type="NCBI Taxonomy" id="1317066"/>
    <lineage>
        <taxon>Eukaryota</taxon>
        <taxon>Sar</taxon>
        <taxon>Stramenopiles</taxon>
        <taxon>Oomycota</taxon>
        <taxon>Peronosporomycetes</taxon>
        <taxon>Peronosporales</taxon>
        <taxon>Peronosporaceae</taxon>
        <taxon>Phytophthora</taxon>
    </lineage>
</organism>
<dbReference type="EMBL" id="ANJA01002740">
    <property type="protein sequence ID" value="ETO68237.1"/>
    <property type="molecule type" value="Genomic_DNA"/>
</dbReference>
<feature type="signal peptide" evidence="1">
    <location>
        <begin position="1"/>
        <end position="29"/>
    </location>
</feature>
<sequence>MPNPTMWLQSTALLYAVVTLLLYTESVSASAISGRASADLPTTHRMQLDKPQRIYTRRLLRGTLANDERNENRVINGAIEKLAGLAKTGALKISENARYWLGREQPADEILRMFKLENGIETALASPNLKKLEEYVSELNVKSGNNKASVIEIFTKHYGDDEVAKALVTAQRKADMVDGENMISQLRDAQLSSWRESEKSVDDVFTLLKLREDGYRAFGSPKIQALEDYTKRAPLTNPVQKNLLQTLTTGFGGERKLARLLVNAKRDSNSKDLATAMQKALLKKWMLVDKMSPENVLKKLRLEDDAMEKILTDKNRYTLVEFISMYNAKNPDTTTSLIRVLSAHYGVDGVAKRLVTGSTRTNTKVVAKKLRAEQLNEWLISGKSVNHVFKMLKLRDDGYLALTSRKLEVLEDYIAASNSKKGGDETLLKALTTGFGGETQMKHILAMGKLNPYTIKRAMSLQLEQWLVNNLKPEDVLQKLGLGRGLEDAIPNKNLQYLDSFISMYKAAYPNTKISLTGTLSAHYGDDVLAKVLAAALNKGETRALASNLQKQQFEGWLASEKSADDVFKLLKIKNEDFYTSTSPKLDSLKNYIMLLNSKKPEDTVDVITVVAKGFGDEGGLARTLAAVPKVGDTTKIPATASSYQKELFNRWYDMLIKPNTIYTKILKVQELSAGDLDKVIATRYTAYYTKREAAIRRFTGPRRF</sequence>
<feature type="chain" id="PRO_5001753494" description="RxLR effector protein" evidence="1">
    <location>
        <begin position="30"/>
        <end position="705"/>
    </location>
</feature>
<evidence type="ECO:0000313" key="3">
    <source>
        <dbReference type="Proteomes" id="UP000028582"/>
    </source>
</evidence>
<evidence type="ECO:0000313" key="2">
    <source>
        <dbReference type="EMBL" id="ETO68237.1"/>
    </source>
</evidence>
<keyword evidence="1" id="KW-0732">Signal</keyword>
<dbReference type="OrthoDB" id="99743at2759"/>
<dbReference type="AlphaFoldDB" id="A0A080ZNM6"/>
<protein>
    <recommendedName>
        <fullName evidence="4">RxLR effector protein</fullName>
    </recommendedName>
</protein>